<evidence type="ECO:0000313" key="2">
    <source>
        <dbReference type="Proteomes" id="UP001589775"/>
    </source>
</evidence>
<name>A0ABV6EVY3_9BRAD</name>
<evidence type="ECO:0000313" key="1">
    <source>
        <dbReference type="EMBL" id="MFC0242382.1"/>
    </source>
</evidence>
<keyword evidence="2" id="KW-1185">Reference proteome</keyword>
<sequence length="65" mass="7606">MKKQRNRTRQQTSLEDRLFACSERWKREAEESGDSQSRGHFQERARSAEAALGIIAWLEGREGNR</sequence>
<dbReference type="RefSeq" id="WP_378390309.1">
    <property type="nucleotide sequence ID" value="NZ_JBHLWM010000008.1"/>
</dbReference>
<accession>A0ABV6EVY3</accession>
<protein>
    <submittedName>
        <fullName evidence="1">Uncharacterized protein</fullName>
    </submittedName>
</protein>
<reference evidence="1 2" key="1">
    <citation type="submission" date="2024-09" db="EMBL/GenBank/DDBJ databases">
        <authorList>
            <person name="Sun Q."/>
            <person name="Mori K."/>
        </authorList>
    </citation>
    <scope>NUCLEOTIDE SEQUENCE [LARGE SCALE GENOMIC DNA]</scope>
    <source>
        <strain evidence="1 2">KCTC 23279</strain>
    </source>
</reference>
<comment type="caution">
    <text evidence="1">The sequence shown here is derived from an EMBL/GenBank/DDBJ whole genome shotgun (WGS) entry which is preliminary data.</text>
</comment>
<organism evidence="1 2">
    <name type="scientific">Rhodopseudomonas telluris</name>
    <dbReference type="NCBI Taxonomy" id="644215"/>
    <lineage>
        <taxon>Bacteria</taxon>
        <taxon>Pseudomonadati</taxon>
        <taxon>Pseudomonadota</taxon>
        <taxon>Alphaproteobacteria</taxon>
        <taxon>Hyphomicrobiales</taxon>
        <taxon>Nitrobacteraceae</taxon>
        <taxon>Rhodopseudomonas</taxon>
    </lineage>
</organism>
<dbReference type="EMBL" id="JBHLWM010000008">
    <property type="protein sequence ID" value="MFC0242382.1"/>
    <property type="molecule type" value="Genomic_DNA"/>
</dbReference>
<dbReference type="Proteomes" id="UP001589775">
    <property type="component" value="Unassembled WGS sequence"/>
</dbReference>
<gene>
    <name evidence="1" type="ORF">ACFFJ6_17965</name>
</gene>
<proteinExistence type="predicted"/>